<feature type="region of interest" description="Disordered" evidence="9">
    <location>
        <begin position="793"/>
        <end position="820"/>
    </location>
</feature>
<dbReference type="InterPro" id="IPR013099">
    <property type="entry name" value="K_chnl_dom"/>
</dbReference>
<dbReference type="Proteomes" id="UP000694888">
    <property type="component" value="Unplaced"/>
</dbReference>
<evidence type="ECO:0000256" key="2">
    <source>
        <dbReference type="ARBA" id="ARBA00022448"/>
    </source>
</evidence>
<dbReference type="PANTHER" id="PTHR11003:SF335">
    <property type="entry name" value="POTASSIUM CHANNEL DOMAIN-CONTAINING PROTEIN"/>
    <property type="match status" value="1"/>
</dbReference>
<dbReference type="Gene3D" id="1.10.287.70">
    <property type="match status" value="2"/>
</dbReference>
<protein>
    <submittedName>
        <fullName evidence="13">Uncharacterized protein LOC101847849</fullName>
    </submittedName>
</protein>
<evidence type="ECO:0000256" key="8">
    <source>
        <dbReference type="RuleBase" id="RU003857"/>
    </source>
</evidence>
<comment type="subcellular location">
    <subcellularLocation>
        <location evidence="1">Membrane</location>
        <topology evidence="1">Multi-pass membrane protein</topology>
    </subcellularLocation>
</comment>
<keyword evidence="3 8" id="KW-0812">Transmembrane</keyword>
<feature type="compositionally biased region" description="Basic and acidic residues" evidence="9">
    <location>
        <begin position="800"/>
        <end position="814"/>
    </location>
</feature>
<keyword evidence="5 8" id="KW-0406">Ion transport</keyword>
<sequence>MGTSVWEEKGEGSRSSNFCKAILYIAVSIAKILFQFYSFFHVTTLVGVLILLSGFGGLIFRLIESPPEDIVIQQIIHRRNQILNQILSTPLGPDKPQAIEIMLQNYERHFISAISNGTVIVNGHSEQMWTFTGSVYFCITTFTLLGYGNLAPKTNLGRIITIIYAGISVPLSSVVLEELGGKVLSVLLYIWRSSIQICLTSKNIIRGNKGNSSKNNPNKPALFCFPRTRRDRLFICESKQQTMKTSTNFHQTGEGGCSLADHNDAGRFLEHCGGISRHTTEQGGCVSVLRNSFSFDRVKQGQCEVMFQSAEATRHRGSPMLKDAVQLKEAREKREGRNCVPVINGHHNSESYGCESSVCLQSYTGAGPEFAIHKHLTTNFEKYLEASIKPGSQEYQKEIKDCTSDDLYPTSKSASISLISKFRGDPRSGYPIYETNTSNVNRMRLRKTDFGEKCIRNFRKQTNITGSPHRSCRTGISNFVFGCFTASPLRYFVIGNALWRGLSKINGKKQRRRQKRESTLCVYNKNNCAVDFEDMEEEEDSELGDEEEEDGDDIPALLNFIILFLYITAGCVVVTRFVPSMGYLDSFWFIFISLATIGYGDVVPPNQKLFVCFIPYFFVGLCLTSNVINSLISYFNEVVENFKDIAHAVQDIFEVKRKIHKIRKKQVKAKKNWQILRNHVMDGTIPDSLIEESRRYQAGIMAKEKEFVRRAYRLYFYEVFKERSRIEISRKMRQFQSITNAEEPQDLFTTPSVMRIFKGPGEKSEIRLEVRRLNRWQRVKGFFKRGYHHARHTVSKKMKARENEKKSNRREPRKGGFHFG</sequence>
<dbReference type="SUPFAM" id="SSF81324">
    <property type="entry name" value="Voltage-gated potassium channels"/>
    <property type="match status" value="2"/>
</dbReference>
<evidence type="ECO:0000256" key="9">
    <source>
        <dbReference type="SAM" id="MobiDB-lite"/>
    </source>
</evidence>
<evidence type="ECO:0000256" key="7">
    <source>
        <dbReference type="ARBA" id="ARBA00023303"/>
    </source>
</evidence>
<organism evidence="12 13">
    <name type="scientific">Aplysia californica</name>
    <name type="common">California sea hare</name>
    <dbReference type="NCBI Taxonomy" id="6500"/>
    <lineage>
        <taxon>Eukaryota</taxon>
        <taxon>Metazoa</taxon>
        <taxon>Spiralia</taxon>
        <taxon>Lophotrochozoa</taxon>
        <taxon>Mollusca</taxon>
        <taxon>Gastropoda</taxon>
        <taxon>Heterobranchia</taxon>
        <taxon>Euthyneura</taxon>
        <taxon>Tectipleura</taxon>
        <taxon>Aplysiida</taxon>
        <taxon>Aplysioidea</taxon>
        <taxon>Aplysiidae</taxon>
        <taxon>Aplysia</taxon>
    </lineage>
</organism>
<keyword evidence="12" id="KW-1185">Reference proteome</keyword>
<dbReference type="PRINTS" id="PR01333">
    <property type="entry name" value="2POREKCHANEL"/>
</dbReference>
<evidence type="ECO:0000256" key="1">
    <source>
        <dbReference type="ARBA" id="ARBA00004141"/>
    </source>
</evidence>
<gene>
    <name evidence="13" type="primary">LOC101847849</name>
</gene>
<dbReference type="RefSeq" id="XP_005111286.1">
    <property type="nucleotide sequence ID" value="XM_005111229.3"/>
</dbReference>
<evidence type="ECO:0000256" key="10">
    <source>
        <dbReference type="SAM" id="Phobius"/>
    </source>
</evidence>
<keyword evidence="4 10" id="KW-1133">Transmembrane helix</keyword>
<comment type="similarity">
    <text evidence="8">Belongs to the two pore domain potassium channel (TC 1.A.1.8) family.</text>
</comment>
<name>A0ABM0K8F8_APLCA</name>
<feature type="transmembrane region" description="Helical" evidence="10">
    <location>
        <begin position="45"/>
        <end position="63"/>
    </location>
</feature>
<evidence type="ECO:0000313" key="13">
    <source>
        <dbReference type="RefSeq" id="XP_005111286.1"/>
    </source>
</evidence>
<feature type="transmembrane region" description="Helical" evidence="10">
    <location>
        <begin position="128"/>
        <end position="150"/>
    </location>
</feature>
<dbReference type="PANTHER" id="PTHR11003">
    <property type="entry name" value="POTASSIUM CHANNEL, SUBFAMILY K"/>
    <property type="match status" value="1"/>
</dbReference>
<keyword evidence="6 10" id="KW-0472">Membrane</keyword>
<feature type="domain" description="Potassium channel" evidence="11">
    <location>
        <begin position="562"/>
        <end position="635"/>
    </location>
</feature>
<dbReference type="GeneID" id="101847849"/>
<evidence type="ECO:0000313" key="12">
    <source>
        <dbReference type="Proteomes" id="UP000694888"/>
    </source>
</evidence>
<dbReference type="InterPro" id="IPR003280">
    <property type="entry name" value="2pore_dom_K_chnl"/>
</dbReference>
<evidence type="ECO:0000259" key="11">
    <source>
        <dbReference type="Pfam" id="PF07885"/>
    </source>
</evidence>
<feature type="transmembrane region" description="Helical" evidence="10">
    <location>
        <begin position="556"/>
        <end position="577"/>
    </location>
</feature>
<accession>A0ABM0K8F8</accession>
<reference evidence="13" key="1">
    <citation type="submission" date="2025-08" db="UniProtKB">
        <authorList>
            <consortium name="RefSeq"/>
        </authorList>
    </citation>
    <scope>IDENTIFICATION</scope>
</reference>
<keyword evidence="7 8" id="KW-0407">Ion channel</keyword>
<evidence type="ECO:0000256" key="4">
    <source>
        <dbReference type="ARBA" id="ARBA00022989"/>
    </source>
</evidence>
<feature type="transmembrane region" description="Helical" evidence="10">
    <location>
        <begin position="609"/>
        <end position="628"/>
    </location>
</feature>
<evidence type="ECO:0000256" key="5">
    <source>
        <dbReference type="ARBA" id="ARBA00023065"/>
    </source>
</evidence>
<evidence type="ECO:0000256" key="6">
    <source>
        <dbReference type="ARBA" id="ARBA00023136"/>
    </source>
</evidence>
<feature type="transmembrane region" description="Helical" evidence="10">
    <location>
        <begin position="583"/>
        <end position="602"/>
    </location>
</feature>
<feature type="domain" description="Potassium channel" evidence="11">
    <location>
        <begin position="123"/>
        <end position="180"/>
    </location>
</feature>
<proteinExistence type="inferred from homology"/>
<evidence type="ECO:0000256" key="3">
    <source>
        <dbReference type="ARBA" id="ARBA00022692"/>
    </source>
</evidence>
<dbReference type="Pfam" id="PF07885">
    <property type="entry name" value="Ion_trans_2"/>
    <property type="match status" value="2"/>
</dbReference>
<keyword evidence="2 8" id="KW-0813">Transport</keyword>